<feature type="transmembrane region" description="Helical" evidence="6">
    <location>
        <begin position="194"/>
        <end position="213"/>
    </location>
</feature>
<organism evidence="8 9">
    <name type="scientific">Hymenoscyphus fraxineus</name>
    <dbReference type="NCBI Taxonomy" id="746836"/>
    <lineage>
        <taxon>Eukaryota</taxon>
        <taxon>Fungi</taxon>
        <taxon>Dikarya</taxon>
        <taxon>Ascomycota</taxon>
        <taxon>Pezizomycotina</taxon>
        <taxon>Leotiomycetes</taxon>
        <taxon>Helotiales</taxon>
        <taxon>Helotiaceae</taxon>
        <taxon>Hymenoscyphus</taxon>
    </lineage>
</organism>
<evidence type="ECO:0000259" key="7">
    <source>
        <dbReference type="PROSITE" id="PS50850"/>
    </source>
</evidence>
<dbReference type="OrthoDB" id="10021397at2759"/>
<dbReference type="Gene3D" id="1.20.1250.20">
    <property type="entry name" value="MFS general substrate transporter like domains"/>
    <property type="match status" value="1"/>
</dbReference>
<evidence type="ECO:0000313" key="9">
    <source>
        <dbReference type="Proteomes" id="UP000696280"/>
    </source>
</evidence>
<comment type="caution">
    <text evidence="8">The sequence shown here is derived from an EMBL/GenBank/DDBJ whole genome shotgun (WGS) entry which is preliminary data.</text>
</comment>
<dbReference type="Pfam" id="PF07690">
    <property type="entry name" value="MFS_1"/>
    <property type="match status" value="1"/>
</dbReference>
<proteinExistence type="predicted"/>
<feature type="domain" description="Major facilitator superfamily (MFS) profile" evidence="7">
    <location>
        <begin position="1"/>
        <end position="490"/>
    </location>
</feature>
<feature type="transmembrane region" description="Helical" evidence="6">
    <location>
        <begin position="154"/>
        <end position="174"/>
    </location>
</feature>
<feature type="transmembrane region" description="Helical" evidence="6">
    <location>
        <begin position="361"/>
        <end position="383"/>
    </location>
</feature>
<reference evidence="8" key="1">
    <citation type="submission" date="2021-07" db="EMBL/GenBank/DDBJ databases">
        <authorList>
            <person name="Durling M."/>
        </authorList>
    </citation>
    <scope>NUCLEOTIDE SEQUENCE</scope>
</reference>
<dbReference type="InterPro" id="IPR011701">
    <property type="entry name" value="MFS"/>
</dbReference>
<feature type="transmembrane region" description="Helical" evidence="6">
    <location>
        <begin position="264"/>
        <end position="284"/>
    </location>
</feature>
<evidence type="ECO:0000256" key="1">
    <source>
        <dbReference type="ARBA" id="ARBA00004141"/>
    </source>
</evidence>
<dbReference type="InterPro" id="IPR020846">
    <property type="entry name" value="MFS_dom"/>
</dbReference>
<dbReference type="PANTHER" id="PTHR23501:SF177">
    <property type="entry name" value="MAJOR FACILITATOR SUPERFAMILY (MFS) PROFILE DOMAIN-CONTAINING PROTEIN-RELATED"/>
    <property type="match status" value="1"/>
</dbReference>
<keyword evidence="2" id="KW-0813">Transport</keyword>
<evidence type="ECO:0000256" key="5">
    <source>
        <dbReference type="ARBA" id="ARBA00023136"/>
    </source>
</evidence>
<evidence type="ECO:0000256" key="6">
    <source>
        <dbReference type="SAM" id="Phobius"/>
    </source>
</evidence>
<feature type="transmembrane region" description="Helical" evidence="6">
    <location>
        <begin position="91"/>
        <end position="115"/>
    </location>
</feature>
<dbReference type="PROSITE" id="PS50850">
    <property type="entry name" value="MFS"/>
    <property type="match status" value="1"/>
</dbReference>
<gene>
    <name evidence="8" type="ORF">HYFRA_00010127</name>
</gene>
<keyword evidence="4 6" id="KW-1133">Transmembrane helix</keyword>
<keyword evidence="3 6" id="KW-0812">Transmembrane</keyword>
<feature type="transmembrane region" description="Helical" evidence="6">
    <location>
        <begin position="127"/>
        <end position="148"/>
    </location>
</feature>
<accession>A0A9N9KSJ0</accession>
<feature type="transmembrane region" description="Helical" evidence="6">
    <location>
        <begin position="225"/>
        <end position="243"/>
    </location>
</feature>
<dbReference type="FunFam" id="1.20.1250.20:FF:000196">
    <property type="entry name" value="MFS toxin efflux pump (AflT)"/>
    <property type="match status" value="1"/>
</dbReference>
<evidence type="ECO:0000256" key="4">
    <source>
        <dbReference type="ARBA" id="ARBA00022989"/>
    </source>
</evidence>
<feature type="transmembrane region" description="Helical" evidence="6">
    <location>
        <begin position="36"/>
        <end position="54"/>
    </location>
</feature>
<feature type="transmembrane region" description="Helical" evidence="6">
    <location>
        <begin position="466"/>
        <end position="488"/>
    </location>
</feature>
<dbReference type="CDD" id="cd17502">
    <property type="entry name" value="MFS_Azr1_MDR_like"/>
    <property type="match status" value="1"/>
</dbReference>
<dbReference type="Proteomes" id="UP000696280">
    <property type="component" value="Unassembled WGS sequence"/>
</dbReference>
<keyword evidence="9" id="KW-1185">Reference proteome</keyword>
<evidence type="ECO:0000256" key="2">
    <source>
        <dbReference type="ARBA" id="ARBA00022448"/>
    </source>
</evidence>
<dbReference type="InterPro" id="IPR036259">
    <property type="entry name" value="MFS_trans_sf"/>
</dbReference>
<feature type="transmembrane region" description="Helical" evidence="6">
    <location>
        <begin position="66"/>
        <end position="85"/>
    </location>
</feature>
<feature type="transmembrane region" description="Helical" evidence="6">
    <location>
        <begin position="395"/>
        <end position="415"/>
    </location>
</feature>
<comment type="subcellular location">
    <subcellularLocation>
        <location evidence="1">Membrane</location>
        <topology evidence="1">Multi-pass membrane protein</topology>
    </subcellularLocation>
</comment>
<dbReference type="EMBL" id="CAJVRL010000050">
    <property type="protein sequence ID" value="CAG8953380.1"/>
    <property type="molecule type" value="Genomic_DNA"/>
</dbReference>
<feature type="transmembrane region" description="Helical" evidence="6">
    <location>
        <begin position="304"/>
        <end position="324"/>
    </location>
</feature>
<keyword evidence="5 6" id="KW-0472">Membrane</keyword>
<dbReference type="GO" id="GO:0022857">
    <property type="term" value="F:transmembrane transporter activity"/>
    <property type="evidence" value="ECO:0007669"/>
    <property type="project" value="InterPro"/>
</dbReference>
<evidence type="ECO:0000313" key="8">
    <source>
        <dbReference type="EMBL" id="CAG8953380.1"/>
    </source>
</evidence>
<name>A0A9N9KSJ0_9HELO</name>
<protein>
    <recommendedName>
        <fullName evidence="7">Major facilitator superfamily (MFS) profile domain-containing protein</fullName>
    </recommendedName>
</protein>
<dbReference type="GO" id="GO:0005886">
    <property type="term" value="C:plasma membrane"/>
    <property type="evidence" value="ECO:0007669"/>
    <property type="project" value="TreeGrafter"/>
</dbReference>
<dbReference type="AlphaFoldDB" id="A0A9N9KSJ0"/>
<sequence length="522" mass="55731">MLCFRYYNQAHSLLVQTIITTAIPSLTKEFHSLEDVGWYGSAMFFPLAATQSVWGKAYKYFHVKIVFLISILVFEVGSLICALAPNSSTFIAGRAITGTGCAGTFAGCFIIIAFVSRPKIRPAMTGVLSATFALASVAGPLIGGGFTQNVTWRWCFYINLPFGGLAAVAMVFAFRPPKSAAPTPASAKEKLLQMDIPGVIFICATIICFSLAMRWAGVEKPWKDSAVIGTLVGTVLFTICFAVDQYYQGDRALIMPSFLKNRTLLVGAIFELLIGGCFYVALFYLPIYFQAIKGVSAVSSGVRLIPLILGLTIPQIVVGGIITITGVFNPFLIFGPILAAIGSGLLMLLDENSSTGRWVGFEILLGVGVGSCLTIPLMLSQVVVKTEDVATATPIIIFAQSMGSAFVIPAAQALFQNQLLKSLRELSPAVEPLAILAAGATPEGIALFPEAIQTGIRKSYVQALRYAFAIGIPAAGFAFIVSFFMPWFKYHDTSMKTEGNVENAGALTSGDILSNSSKDGGI</sequence>
<feature type="transmembrane region" description="Helical" evidence="6">
    <location>
        <begin position="331"/>
        <end position="349"/>
    </location>
</feature>
<dbReference type="PANTHER" id="PTHR23501">
    <property type="entry name" value="MAJOR FACILITATOR SUPERFAMILY"/>
    <property type="match status" value="1"/>
</dbReference>
<evidence type="ECO:0000256" key="3">
    <source>
        <dbReference type="ARBA" id="ARBA00022692"/>
    </source>
</evidence>
<dbReference type="SUPFAM" id="SSF103473">
    <property type="entry name" value="MFS general substrate transporter"/>
    <property type="match status" value="1"/>
</dbReference>